<dbReference type="InterPro" id="IPR012676">
    <property type="entry name" value="TGS-like"/>
</dbReference>
<proteinExistence type="predicted"/>
<name>A0A7X2P5I8_9FIRM</name>
<dbReference type="EMBL" id="VUMS01000051">
    <property type="protein sequence ID" value="MST67875.1"/>
    <property type="molecule type" value="Genomic_DNA"/>
</dbReference>
<keyword evidence="2" id="KW-0378">Hydrolase</keyword>
<dbReference type="GO" id="GO:0016787">
    <property type="term" value="F:hydrolase activity"/>
    <property type="evidence" value="ECO:0007669"/>
    <property type="project" value="UniProtKB-KW"/>
</dbReference>
<evidence type="ECO:0000313" key="2">
    <source>
        <dbReference type="EMBL" id="MST67875.1"/>
    </source>
</evidence>
<dbReference type="Gene3D" id="1.10.3210.10">
    <property type="entry name" value="Hypothetical protein af1432"/>
    <property type="match status" value="1"/>
</dbReference>
<dbReference type="AlphaFoldDB" id="A0A7X2P5I8"/>
<dbReference type="InterPro" id="IPR004095">
    <property type="entry name" value="TGS"/>
</dbReference>
<dbReference type="Proteomes" id="UP000440513">
    <property type="component" value="Unassembled WGS sequence"/>
</dbReference>
<dbReference type="SUPFAM" id="SSF109604">
    <property type="entry name" value="HD-domain/PDEase-like"/>
    <property type="match status" value="1"/>
</dbReference>
<organism evidence="2 3">
    <name type="scientific">Oliverpabstia intestinalis</name>
    <dbReference type="NCBI Taxonomy" id="2606633"/>
    <lineage>
        <taxon>Bacteria</taxon>
        <taxon>Bacillati</taxon>
        <taxon>Bacillota</taxon>
        <taxon>Clostridia</taxon>
        <taxon>Lachnospirales</taxon>
        <taxon>Lachnospiraceae</taxon>
        <taxon>Oliverpabstia</taxon>
    </lineage>
</organism>
<sequence>MFKKRIDKMSTQEKLYNKLLHTAQAHGLYNKNNITKAYDILKILQKKQTATNVEHLLRVSIIIAKMGFNSEVIAAALLHEVNLLSAEDIAFIKSYINNLEIFNIIEFYGELDSTIENTTVSIKPINLQNQSETFKTALYIKLADRIDVLQNTHTPVLSLSHMSKSNKILLEIAREEGVRYLLDSLENECFRIENPTLYDAISVRFNQLLRTNTQTIAQTRKVFDECFNSRNLFSKEIDLIPIKYKTISYKFKARKLISIYRQLCSLGFNPDISADPNEYLNKYNIPLFDITLVFNDADNSLAMDSFIEFYKNILHPLKIRIIDYQSVSDKSDTYLLLEDYFYCRYRLFLKTKTVYLKNTYGFGASANIHFRHEQMFSGVDKQIVVYDRSNTPHHIERGSTALDFAFYLHPDIGYCAKGAFINNSPKILPLYTKLENGDFINIISDSQDEIYHATIEWFEYVNTKKSTKLLIAFFLKRQNI</sequence>
<protein>
    <submittedName>
        <fullName evidence="2">Bifunctional (P)ppGpp synthetase/guanosine-3',5'-bis(Diphosphate) 3'-pyrophosphohydrolase</fullName>
    </submittedName>
</protein>
<comment type="caution">
    <text evidence="2">The sequence shown here is derived from an EMBL/GenBank/DDBJ whole genome shotgun (WGS) entry which is preliminary data.</text>
</comment>
<dbReference type="InterPro" id="IPR012675">
    <property type="entry name" value="Beta-grasp_dom_sf"/>
</dbReference>
<feature type="domain" description="TGS" evidence="1">
    <location>
        <begin position="394"/>
        <end position="443"/>
    </location>
</feature>
<accession>A0A7X2P5I8</accession>
<evidence type="ECO:0000313" key="3">
    <source>
        <dbReference type="Proteomes" id="UP000440513"/>
    </source>
</evidence>
<evidence type="ECO:0000259" key="1">
    <source>
        <dbReference type="Pfam" id="PF02824"/>
    </source>
</evidence>
<dbReference type="Pfam" id="PF02824">
    <property type="entry name" value="TGS"/>
    <property type="match status" value="1"/>
</dbReference>
<dbReference type="Gene3D" id="3.10.20.30">
    <property type="match status" value="1"/>
</dbReference>
<gene>
    <name evidence="2" type="ORF">FYJ57_14475</name>
</gene>
<dbReference type="SUPFAM" id="SSF81271">
    <property type="entry name" value="TGS-like"/>
    <property type="match status" value="1"/>
</dbReference>
<reference evidence="2 3" key="1">
    <citation type="submission" date="2019-08" db="EMBL/GenBank/DDBJ databases">
        <title>In-depth cultivation of the pig gut microbiome towards novel bacterial diversity and tailored functional studies.</title>
        <authorList>
            <person name="Wylensek D."/>
            <person name="Hitch T.C.A."/>
            <person name="Clavel T."/>
        </authorList>
    </citation>
    <scope>NUCLEOTIDE SEQUENCE [LARGE SCALE GENOMIC DNA]</scope>
    <source>
        <strain evidence="2 3">BSM-380-WT-5A</strain>
    </source>
</reference>
<keyword evidence="3" id="KW-1185">Reference proteome</keyword>